<dbReference type="GO" id="GO:0009982">
    <property type="term" value="F:pseudouridine synthase activity"/>
    <property type="evidence" value="ECO:0007669"/>
    <property type="project" value="InterPro"/>
</dbReference>
<dbReference type="PANTHER" id="PTHR10887:SF495">
    <property type="entry name" value="HELICASE SENATAXIN ISOFORM X1-RELATED"/>
    <property type="match status" value="1"/>
</dbReference>
<evidence type="ECO:0000259" key="7">
    <source>
        <dbReference type="Pfam" id="PF13086"/>
    </source>
</evidence>
<accession>A0AAP0HX00</accession>
<organism evidence="10 11">
    <name type="scientific">Stephania cephalantha</name>
    <dbReference type="NCBI Taxonomy" id="152367"/>
    <lineage>
        <taxon>Eukaryota</taxon>
        <taxon>Viridiplantae</taxon>
        <taxon>Streptophyta</taxon>
        <taxon>Embryophyta</taxon>
        <taxon>Tracheophyta</taxon>
        <taxon>Spermatophyta</taxon>
        <taxon>Magnoliopsida</taxon>
        <taxon>Ranunculales</taxon>
        <taxon>Menispermaceae</taxon>
        <taxon>Menispermoideae</taxon>
        <taxon>Cissampelideae</taxon>
        <taxon>Stephania</taxon>
    </lineage>
</organism>
<feature type="domain" description="Pseudouridine synthase RsuA/RluA-like" evidence="6">
    <location>
        <begin position="206"/>
        <end position="377"/>
    </location>
</feature>
<evidence type="ECO:0000259" key="6">
    <source>
        <dbReference type="Pfam" id="PF00849"/>
    </source>
</evidence>
<dbReference type="Pfam" id="PF23576">
    <property type="entry name" value="SEN1_barrel"/>
    <property type="match status" value="1"/>
</dbReference>
<comment type="caution">
    <text evidence="10">The sequence shown here is derived from an EMBL/GenBank/DDBJ whole genome shotgun (WGS) entry which is preliminary data.</text>
</comment>
<feature type="region of interest" description="Disordered" evidence="5">
    <location>
        <begin position="1"/>
        <end position="53"/>
    </location>
</feature>
<feature type="region of interest" description="Disordered" evidence="5">
    <location>
        <begin position="1567"/>
        <end position="1612"/>
    </location>
</feature>
<dbReference type="GO" id="GO:0016787">
    <property type="term" value="F:hydrolase activity"/>
    <property type="evidence" value="ECO:0007669"/>
    <property type="project" value="UniProtKB-KW"/>
</dbReference>
<reference evidence="10 11" key="1">
    <citation type="submission" date="2024-01" db="EMBL/GenBank/DDBJ databases">
        <title>Genome assemblies of Stephania.</title>
        <authorList>
            <person name="Yang L."/>
        </authorList>
    </citation>
    <scope>NUCLEOTIDE SEQUENCE [LARGE SCALE GENOMIC DNA]</scope>
    <source>
        <strain evidence="10">JXDWG</strain>
        <tissue evidence="10">Leaf</tissue>
    </source>
</reference>
<dbReference type="InterPro" id="IPR041677">
    <property type="entry name" value="DNA2/NAM7_AAA_11"/>
</dbReference>
<dbReference type="Pfam" id="PF13087">
    <property type="entry name" value="AAA_12"/>
    <property type="match status" value="1"/>
</dbReference>
<evidence type="ECO:0000256" key="2">
    <source>
        <dbReference type="ARBA" id="ARBA00022801"/>
    </source>
</evidence>
<feature type="domain" description="Helicase SEN1 beta-barrel" evidence="9">
    <location>
        <begin position="1763"/>
        <end position="1918"/>
    </location>
</feature>
<feature type="compositionally biased region" description="Basic and acidic residues" evidence="5">
    <location>
        <begin position="1580"/>
        <end position="1595"/>
    </location>
</feature>
<evidence type="ECO:0000256" key="1">
    <source>
        <dbReference type="ARBA" id="ARBA00022741"/>
    </source>
</evidence>
<dbReference type="GO" id="GO:0001522">
    <property type="term" value="P:pseudouridine synthesis"/>
    <property type="evidence" value="ECO:0007669"/>
    <property type="project" value="InterPro"/>
</dbReference>
<evidence type="ECO:0000256" key="4">
    <source>
        <dbReference type="ARBA" id="ARBA00022840"/>
    </source>
</evidence>
<dbReference type="InterPro" id="IPR045055">
    <property type="entry name" value="DNA2/NAM7-like"/>
</dbReference>
<keyword evidence="1" id="KW-0547">Nucleotide-binding</keyword>
<keyword evidence="4" id="KW-0067">ATP-binding</keyword>
<dbReference type="FunFam" id="3.40.50.300:FF:000326">
    <property type="entry name" value="P-loop containing nucleoside triphosphate hydrolase"/>
    <property type="match status" value="1"/>
</dbReference>
<evidence type="ECO:0000313" key="11">
    <source>
        <dbReference type="Proteomes" id="UP001419268"/>
    </source>
</evidence>
<gene>
    <name evidence="10" type="ORF">Scep_023149</name>
</gene>
<evidence type="ECO:0000256" key="5">
    <source>
        <dbReference type="SAM" id="MobiDB-lite"/>
    </source>
</evidence>
<dbReference type="InterPro" id="IPR027417">
    <property type="entry name" value="P-loop_NTPase"/>
</dbReference>
<evidence type="ECO:0000259" key="9">
    <source>
        <dbReference type="Pfam" id="PF23576"/>
    </source>
</evidence>
<feature type="domain" description="DNA2/NAM7 helicase helicase" evidence="7">
    <location>
        <begin position="1976"/>
        <end position="2312"/>
    </location>
</feature>
<dbReference type="Gene3D" id="3.40.50.300">
    <property type="entry name" value="P-loop containing nucleotide triphosphate hydrolases"/>
    <property type="match status" value="2"/>
</dbReference>
<dbReference type="GO" id="GO:0003723">
    <property type="term" value="F:RNA binding"/>
    <property type="evidence" value="ECO:0007669"/>
    <property type="project" value="InterPro"/>
</dbReference>
<dbReference type="CDD" id="cd18042">
    <property type="entry name" value="DEXXQc_SETX"/>
    <property type="match status" value="1"/>
</dbReference>
<dbReference type="InterPro" id="IPR006145">
    <property type="entry name" value="PsdUridine_synth_RsuA/RluA"/>
</dbReference>
<sequence length="2902" mass="326331">MIEDDDEDADSAEDDDEDDVEDEDAGMKTEDDDEDAGMKIARSRTRPRSGTAPVIRVTNNIARLGTPKEGPKPRQLLSLPPFPAQPSPSLFRGSDAPPRVTAVSWLKHYFADVPGSVIQSHFNKGLVQMECSNPRYLSGDKNKMQPLRKISPNLVMEADSKIYVPVSIAESRISKRFDTIPSGTLYPNADEIEYLQRLVMYKDSAILVLNKPPKLPVKGNLPVHNSMDALAAAALSYGRDDGPKLVHRLDRESSGIHLLGRSKESIAQLLWLFSDTRKAKTSSKTWDDACAATTKKYWALVIGSPKEKEGVIRAPLSKVLLNDGKTERIIIADPSGVEASQEAITEYRVLGPTINGCSWIELCPRTGRKHQLRVHCAEALGTPIVGDYKYGWYVHSKWKQMPRVDIEPTSGKPYKLRRPEGLDVHKGSVLSKVPLLHLHFRELILPNIAKFLEVFGEGPVDKHSTVATKKDVLSRRDLLDRWRGIEEEDEAAASSEVKQREVSRLKEQWFLDAFNFLISLPKDTHVWCGSWDLMGPLLETFYNYFKDKSENSPLKLLWKRISQELRRCSECICQHHQAQEMYGSEYESSTVGPLLTVLQNLDEERVTAHLKEINGRMARGEHYPETHDAEVVAVMFEEYDSIKGRPPIKPVYKRKIVRSTGTVLNPIGSVVVSGISSGIDLGRAADDQSLVIEFQIFIEAIDDSHELKLAGNQKYPGVYALLFIKSRRARSIGHRLAGSIGKLRSSADLEPLQPLLKKYIGYLETETLPSKLDISRPRMQLERITVWLGIKALLGFLEPAAFEEGILERYPVFLTIVLNHVNDDSLEFSHASLEALQDGEHEKQRRHFLYFLLHQVNMSSNFSILMRKKACQVAYAPTSESLMQRKNRHISSSLIAILIIHRGYKMNPPCPPFECAHMWGPSLICSLKDSSLHNCLRQPAFDLILQIIVSDAEALIFSLFSCQANTFMNVGAFAENDCENELSFSHDVEENDTSCWSEFYDQGKLTSRECKGWMCIPLLWHDVLVDMNPSVFPISFSKGVLWALSRLSMVEPGNSYEVGDSVKDWLSSNAREISFCWEVPTGYDDGGDGKESKNSIKTSKMCLSLIRIFRRLAGHFIVQMEHGQLWKQWTWEPRMAESLILLLMDPNDNARQVDRLILEHVSNTRGLTATLQFLCSCGSSLSSVYLGLKHATKLVQLDSVLSNFQSLHHCFFVLRKLLKEVVESPPKAQVNPVNNPEFSSFSSQGGFLRQAFYNDLPIINLDPSNVVDLKSWERFSCLLSEALWPCLCKCLTEAKKVFDINHFQMACIRLLEILPVVLERLSSSSLKLQRIKPNLLSLEWLHDLLDCGKSPLPVLKRYWRQSLVASLGILKGLCQHGSASASLVEIIETLIMHDDLAIEKLKEQVSLLSVSLLSDDACTSGISSVKSEPSSFKGFSLGRERSILDKDVSPFEDVEVQILPTSALAKNKLKEKVIVLSDDEAEGKKKSLDNDLSRDISSFASDKGILRFDNGRKSASSDIGSKNLSGAFHNRNLSGSSEILSQKHESVASKGYIVLKNDAYDTEGGKEFANSGKVPSGKEALLKQNKDHSYKRTSNDNKVGAKKLERESSMQRSCAKTTVEKRDSIINELVRDDEYDPWEAALMSAKLPQSKPGVTVPKRQVIQLNMPGGNKAGHLRRLDTGIKRLKPPKLDDWYKPILEIDYFSIVGLSSVNEDEKATVTNLKEVPLCFQSPEHYVDIFRPLVLEEFKAQLRSSFMEASSPEEMCYGNISLISVERVDDFHLVRCVPVESECAASKGCSENDLVLLTQQPLQNSSHDFHMVGKFLQSHPDQFFGSISGDPADVMPHRISLKLTRFVQSLFDEMDEASLVKGKVERREKDNKNRFNILVIRFYLLNGCSRLNKSKRFLTERSKWYLSRIMSITPQLREFQALSSLKDIPMLPTILNPSNCSFRNNESRKVQLARLPQPLQQVLKSSFNEIQLQAISVATEARDKNSFGLSLIQGPPGTGKTRTILAISAAIARAWQDAAFARQLHEGGETSKSLDNFKRGRVLICAQSNAAVDELVSRISNDGLYGSDGSKYKPYLVRVGNAKTLHPCSMPFFIDTLVDQRLAEERAAVSNEKNDLGVDSSVALRSNLEKVLDQIRFYEAKRANMKDKDSDAKRLPEELTLKDDEMQEVSDAALGTKLKTLYEQKKQTYVELAAAQKREKKNFEENKALKHKLRKTILREAEIVVTTLSGCGGDLYGVCSESMLNHKLASSLEDTLFDAVLIDEAAQALEPATLIPLQLLKSSGTRCIMVGDPKQLPATVLSQVASKFLYECSMFERLQRAGYPVTMLNKQYRMHPEICRFPSLHFYDNKLLNGEEMSRKTGPFHRDNYLGPYIFFDVVDGQECCGKTFGSLSIYNEHEADFAVELLRIFKRRHPLEFVGGRIGIISPYKRQVSLLRSRFSGAFGSSDTSDVDFNTVDGFQGREVDILILSTVRASAQSSALPGLKSSVIGFVSDVRRMNVALTRAKLSLWILGNASTLKTDRNWAALVKNAEDRRLIVQVSQPYESNLRRHFPNSKDERGLTDPNTHFKDLKLCEKVKDSNNKNLDKMRTSAKEFDERKRKGVKENIDGRRKSRLKADELHKLSENKDLSCDVSEKKYKRESRYENPSMTAAHDIIVDLEEGEYIHEKHVKAGCQLDARSEKTRCESSGNHAKVPCLEEAACLSKITSESIRSVMKPENDVVARNYDKDNAPDALPLMVPKKSERTSKVGSRPIKRSASSDITEIDTQRCNMEKADQLAKSPTKWRSQVAMWMPLVPIAAISSVPVLHASSLNSMAHYWIDTMSCSCRVKAYSVKKVVVVENITLNLRMLIPHDRKLIFKSKLGIGLDSSRVKSRKLNQQYPGQEFSAFLAV</sequence>
<dbReference type="Gene3D" id="3.30.2350.10">
    <property type="entry name" value="Pseudouridine synthase"/>
    <property type="match status" value="1"/>
</dbReference>
<evidence type="ECO:0000313" key="10">
    <source>
        <dbReference type="EMBL" id="KAK9099719.1"/>
    </source>
</evidence>
<name>A0AAP0HX00_9MAGN</name>
<dbReference type="GO" id="GO:0004386">
    <property type="term" value="F:helicase activity"/>
    <property type="evidence" value="ECO:0007669"/>
    <property type="project" value="UniProtKB-KW"/>
</dbReference>
<protein>
    <submittedName>
        <fullName evidence="10">Uncharacterized protein</fullName>
    </submittedName>
</protein>
<dbReference type="PANTHER" id="PTHR10887">
    <property type="entry name" value="DNA2/NAM7 HELICASE FAMILY"/>
    <property type="match status" value="1"/>
</dbReference>
<evidence type="ECO:0000259" key="8">
    <source>
        <dbReference type="Pfam" id="PF13087"/>
    </source>
</evidence>
<feature type="compositionally biased region" description="Acidic residues" evidence="5">
    <location>
        <begin position="1"/>
        <end position="35"/>
    </location>
</feature>
<dbReference type="SUPFAM" id="SSF52540">
    <property type="entry name" value="P-loop containing nucleoside triphosphate hydrolases"/>
    <property type="match status" value="1"/>
</dbReference>
<dbReference type="GO" id="GO:0005524">
    <property type="term" value="F:ATP binding"/>
    <property type="evidence" value="ECO:0007669"/>
    <property type="project" value="UniProtKB-KW"/>
</dbReference>
<dbReference type="CDD" id="cd02869">
    <property type="entry name" value="PseudoU_synth_RluA_like"/>
    <property type="match status" value="1"/>
</dbReference>
<dbReference type="InterPro" id="IPR056474">
    <property type="entry name" value="SEN1_barrel"/>
</dbReference>
<keyword evidence="11" id="KW-1185">Reference proteome</keyword>
<keyword evidence="3" id="KW-0347">Helicase</keyword>
<dbReference type="SUPFAM" id="SSF55120">
    <property type="entry name" value="Pseudouridine synthase"/>
    <property type="match status" value="1"/>
</dbReference>
<dbReference type="GO" id="GO:0005694">
    <property type="term" value="C:chromosome"/>
    <property type="evidence" value="ECO:0007669"/>
    <property type="project" value="UniProtKB-ARBA"/>
</dbReference>
<dbReference type="InterPro" id="IPR047187">
    <property type="entry name" value="SF1_C_Upf1"/>
</dbReference>
<keyword evidence="2" id="KW-0378">Hydrolase</keyword>
<dbReference type="Pfam" id="PF00849">
    <property type="entry name" value="PseudoU_synth_2"/>
    <property type="match status" value="1"/>
</dbReference>
<dbReference type="CDD" id="cd18808">
    <property type="entry name" value="SF1_C_Upf1"/>
    <property type="match status" value="1"/>
</dbReference>
<dbReference type="InterPro" id="IPR020103">
    <property type="entry name" value="PsdUridine_synth_cat_dom_sf"/>
</dbReference>
<proteinExistence type="predicted"/>
<feature type="domain" description="DNA2/NAM7 helicase-like C-terminal" evidence="8">
    <location>
        <begin position="2319"/>
        <end position="2525"/>
    </location>
</feature>
<dbReference type="Pfam" id="PF13086">
    <property type="entry name" value="AAA_11"/>
    <property type="match status" value="1"/>
</dbReference>
<dbReference type="Proteomes" id="UP001419268">
    <property type="component" value="Unassembled WGS sequence"/>
</dbReference>
<evidence type="ECO:0000256" key="3">
    <source>
        <dbReference type="ARBA" id="ARBA00022806"/>
    </source>
</evidence>
<dbReference type="EMBL" id="JBBNAG010000010">
    <property type="protein sequence ID" value="KAK9099719.1"/>
    <property type="molecule type" value="Genomic_DNA"/>
</dbReference>
<dbReference type="InterPro" id="IPR041679">
    <property type="entry name" value="DNA2/NAM7-like_C"/>
</dbReference>